<reference evidence="11 12" key="1">
    <citation type="submission" date="2012-09" db="EMBL/GenBank/DDBJ databases">
        <title>Genome Sequence of alkane-degrading Bacterium Alcanivorax sp. 19-m-6.</title>
        <authorList>
            <person name="Lai Q."/>
            <person name="Shao Z."/>
        </authorList>
    </citation>
    <scope>NUCLEOTIDE SEQUENCE [LARGE SCALE GENOMIC DNA]</scope>
    <source>
        <strain evidence="11 12">19-m-6</strain>
    </source>
</reference>
<evidence type="ECO:0000256" key="7">
    <source>
        <dbReference type="ARBA" id="ARBA00038151"/>
    </source>
</evidence>
<dbReference type="RefSeq" id="WP_035229804.1">
    <property type="nucleotide sequence ID" value="NZ_ARXV01000001.1"/>
</dbReference>
<evidence type="ECO:0000313" key="12">
    <source>
        <dbReference type="Proteomes" id="UP000029444"/>
    </source>
</evidence>
<dbReference type="PANTHER" id="PTHR30561">
    <property type="entry name" value="SMR FAMILY PROTON-DEPENDENT DRUG EFFLUX TRANSPORTER SUGE"/>
    <property type="match status" value="1"/>
</dbReference>
<keyword evidence="3" id="KW-1003">Cell membrane</keyword>
<dbReference type="Gene3D" id="1.10.3730.20">
    <property type="match status" value="1"/>
</dbReference>
<evidence type="ECO:0000256" key="4">
    <source>
        <dbReference type="ARBA" id="ARBA00022692"/>
    </source>
</evidence>
<evidence type="ECO:0000256" key="1">
    <source>
        <dbReference type="ARBA" id="ARBA00004651"/>
    </source>
</evidence>
<organism evidence="11 12">
    <name type="scientific">Alcanivorax nanhaiticus</name>
    <dbReference type="NCBI Taxonomy" id="1177154"/>
    <lineage>
        <taxon>Bacteria</taxon>
        <taxon>Pseudomonadati</taxon>
        <taxon>Pseudomonadota</taxon>
        <taxon>Gammaproteobacteria</taxon>
        <taxon>Oceanospirillales</taxon>
        <taxon>Alcanivoracaceae</taxon>
        <taxon>Alcanivorax</taxon>
    </lineage>
</organism>
<dbReference type="EMBL" id="ARXV01000001">
    <property type="protein sequence ID" value="KGD66694.1"/>
    <property type="molecule type" value="Genomic_DNA"/>
</dbReference>
<dbReference type="PATRIC" id="fig|1177154.3.peg.365"/>
<comment type="caution">
    <text evidence="11">The sequence shown here is derived from an EMBL/GenBank/DDBJ whole genome shotgun (WGS) entry which is preliminary data.</text>
</comment>
<dbReference type="SUPFAM" id="SSF103481">
    <property type="entry name" value="Multidrug resistance efflux transporter EmrE"/>
    <property type="match status" value="1"/>
</dbReference>
<proteinExistence type="inferred from homology"/>
<dbReference type="AlphaFoldDB" id="A0A095SQT6"/>
<dbReference type="InterPro" id="IPR037185">
    <property type="entry name" value="EmrE-like"/>
</dbReference>
<sequence length="105" mass="10885">MAWVYILVAGLLEIGWALGLKASDGFSRPLPTTFTLIAAALSFWLLALAMRDLPAGTAYAVWSGIGAVGTVLLGIMLFGESLSPARLLCLTMIVGGIAGLKVFSG</sequence>
<evidence type="ECO:0000256" key="8">
    <source>
        <dbReference type="ARBA" id="ARBA00039168"/>
    </source>
</evidence>
<protein>
    <recommendedName>
        <fullName evidence="8">Guanidinium exporter</fullName>
    </recommendedName>
</protein>
<evidence type="ECO:0000313" key="11">
    <source>
        <dbReference type="EMBL" id="KGD66694.1"/>
    </source>
</evidence>
<evidence type="ECO:0000256" key="2">
    <source>
        <dbReference type="ARBA" id="ARBA00022448"/>
    </source>
</evidence>
<dbReference type="GO" id="GO:1990961">
    <property type="term" value="P:xenobiotic detoxification by transmembrane export across the plasma membrane"/>
    <property type="evidence" value="ECO:0007669"/>
    <property type="project" value="UniProtKB-ARBA"/>
</dbReference>
<feature type="transmembrane region" description="Helical" evidence="10">
    <location>
        <begin position="33"/>
        <end position="50"/>
    </location>
</feature>
<keyword evidence="4 9" id="KW-0812">Transmembrane</keyword>
<keyword evidence="2" id="KW-0813">Transport</keyword>
<dbReference type="Proteomes" id="UP000029444">
    <property type="component" value="Unassembled WGS sequence"/>
</dbReference>
<evidence type="ECO:0000256" key="9">
    <source>
        <dbReference type="RuleBase" id="RU003942"/>
    </source>
</evidence>
<evidence type="ECO:0000256" key="5">
    <source>
        <dbReference type="ARBA" id="ARBA00022989"/>
    </source>
</evidence>
<dbReference type="GO" id="GO:0022857">
    <property type="term" value="F:transmembrane transporter activity"/>
    <property type="evidence" value="ECO:0007669"/>
    <property type="project" value="InterPro"/>
</dbReference>
<feature type="transmembrane region" description="Helical" evidence="10">
    <location>
        <begin position="57"/>
        <end position="79"/>
    </location>
</feature>
<keyword evidence="5 10" id="KW-1133">Transmembrane helix</keyword>
<dbReference type="Pfam" id="PF00893">
    <property type="entry name" value="Multi_Drug_Res"/>
    <property type="match status" value="1"/>
</dbReference>
<dbReference type="GO" id="GO:0005886">
    <property type="term" value="C:plasma membrane"/>
    <property type="evidence" value="ECO:0007669"/>
    <property type="project" value="UniProtKB-SubCell"/>
</dbReference>
<name>A0A095SQT6_9GAMM</name>
<accession>A0A095SQT6</accession>
<evidence type="ECO:0000256" key="3">
    <source>
        <dbReference type="ARBA" id="ARBA00022475"/>
    </source>
</evidence>
<dbReference type="PANTHER" id="PTHR30561:SF0">
    <property type="entry name" value="GUANIDINIUM EXPORTER"/>
    <property type="match status" value="1"/>
</dbReference>
<dbReference type="FunFam" id="1.10.3730.20:FF:000001">
    <property type="entry name" value="Quaternary ammonium compound resistance transporter SugE"/>
    <property type="match status" value="1"/>
</dbReference>
<comment type="subcellular location">
    <subcellularLocation>
        <location evidence="1 9">Cell membrane</location>
        <topology evidence="1 9">Multi-pass membrane protein</topology>
    </subcellularLocation>
</comment>
<comment type="similarity">
    <text evidence="7">Belongs to the drug/metabolite transporter (DMT) superfamily. Small multidrug resistance (SMR) (TC 2.A.7.1) family. Gdx/SugE subfamily.</text>
</comment>
<keyword evidence="12" id="KW-1185">Reference proteome</keyword>
<dbReference type="InterPro" id="IPR000390">
    <property type="entry name" value="Small_drug/metabolite_transptr"/>
</dbReference>
<feature type="transmembrane region" description="Helical" evidence="10">
    <location>
        <begin position="85"/>
        <end position="103"/>
    </location>
</feature>
<dbReference type="eggNOG" id="COG2076">
    <property type="taxonomic scope" value="Bacteria"/>
</dbReference>
<dbReference type="InterPro" id="IPR045324">
    <property type="entry name" value="Small_multidrug_res"/>
</dbReference>
<gene>
    <name evidence="11" type="ORF">Y5S_00361</name>
</gene>
<dbReference type="OrthoDB" id="9808638at2"/>
<evidence type="ECO:0000256" key="10">
    <source>
        <dbReference type="SAM" id="Phobius"/>
    </source>
</evidence>
<dbReference type="STRING" id="1177154.Y5S_00361"/>
<keyword evidence="6 10" id="KW-0472">Membrane</keyword>
<evidence type="ECO:0000256" key="6">
    <source>
        <dbReference type="ARBA" id="ARBA00023136"/>
    </source>
</evidence>